<dbReference type="InterPro" id="IPR003400">
    <property type="entry name" value="ExbD"/>
</dbReference>
<dbReference type="Gene3D" id="3.30.420.270">
    <property type="match status" value="1"/>
</dbReference>
<keyword evidence="5 8" id="KW-1133">Transmembrane helix</keyword>
<keyword evidence="6 8" id="KW-0472">Membrane</keyword>
<feature type="transmembrane region" description="Helical" evidence="8">
    <location>
        <begin position="20"/>
        <end position="40"/>
    </location>
</feature>
<evidence type="ECO:0000256" key="3">
    <source>
        <dbReference type="ARBA" id="ARBA00022475"/>
    </source>
</evidence>
<dbReference type="PANTHER" id="PTHR30558:SF3">
    <property type="entry name" value="BIOPOLYMER TRANSPORT PROTEIN EXBD-RELATED"/>
    <property type="match status" value="1"/>
</dbReference>
<keyword evidence="7" id="KW-0653">Protein transport</keyword>
<evidence type="ECO:0000256" key="4">
    <source>
        <dbReference type="ARBA" id="ARBA00022692"/>
    </source>
</evidence>
<dbReference type="GO" id="GO:0015031">
    <property type="term" value="P:protein transport"/>
    <property type="evidence" value="ECO:0007669"/>
    <property type="project" value="UniProtKB-KW"/>
</dbReference>
<protein>
    <submittedName>
        <fullName evidence="9">Biopolymer transport protein ExbD</fullName>
    </submittedName>
</protein>
<evidence type="ECO:0000256" key="1">
    <source>
        <dbReference type="ARBA" id="ARBA00004162"/>
    </source>
</evidence>
<evidence type="ECO:0000313" key="9">
    <source>
        <dbReference type="EMBL" id="MBM7557138.1"/>
    </source>
</evidence>
<organism evidence="9 10">
    <name type="scientific">Halanaerobacter jeridensis</name>
    <dbReference type="NCBI Taxonomy" id="706427"/>
    <lineage>
        <taxon>Bacteria</taxon>
        <taxon>Bacillati</taxon>
        <taxon>Bacillota</taxon>
        <taxon>Clostridia</taxon>
        <taxon>Halanaerobiales</taxon>
        <taxon>Halobacteroidaceae</taxon>
        <taxon>Halanaerobacter</taxon>
    </lineage>
</organism>
<evidence type="ECO:0000256" key="8">
    <source>
        <dbReference type="SAM" id="Phobius"/>
    </source>
</evidence>
<dbReference type="EMBL" id="JAFBDQ010000009">
    <property type="protein sequence ID" value="MBM7557138.1"/>
    <property type="molecule type" value="Genomic_DNA"/>
</dbReference>
<dbReference type="AlphaFoldDB" id="A0A939BPP9"/>
<reference evidence="9" key="1">
    <citation type="submission" date="2021-01" db="EMBL/GenBank/DDBJ databases">
        <title>Genomic Encyclopedia of Type Strains, Phase IV (KMG-IV): sequencing the most valuable type-strain genomes for metagenomic binning, comparative biology and taxonomic classification.</title>
        <authorList>
            <person name="Goeker M."/>
        </authorList>
    </citation>
    <scope>NUCLEOTIDE SEQUENCE</scope>
    <source>
        <strain evidence="9">DSM 23230</strain>
    </source>
</reference>
<keyword evidence="4 7" id="KW-0812">Transmembrane</keyword>
<evidence type="ECO:0000313" key="10">
    <source>
        <dbReference type="Proteomes" id="UP000774000"/>
    </source>
</evidence>
<dbReference type="PANTHER" id="PTHR30558">
    <property type="entry name" value="EXBD MEMBRANE COMPONENT OF PMF-DRIVEN MACROMOLECULE IMPORT SYSTEM"/>
    <property type="match status" value="1"/>
</dbReference>
<comment type="subcellular location">
    <subcellularLocation>
        <location evidence="1">Cell membrane</location>
        <topology evidence="1">Single-pass membrane protein</topology>
    </subcellularLocation>
    <subcellularLocation>
        <location evidence="7">Cell membrane</location>
        <topology evidence="7">Single-pass type II membrane protein</topology>
    </subcellularLocation>
</comment>
<dbReference type="Proteomes" id="UP000774000">
    <property type="component" value="Unassembled WGS sequence"/>
</dbReference>
<name>A0A939BPP9_9FIRM</name>
<gene>
    <name evidence="9" type="ORF">JOC47_001992</name>
</gene>
<accession>A0A939BPP9</accession>
<keyword evidence="10" id="KW-1185">Reference proteome</keyword>
<sequence>MRQVTMMGYEVKEPELDLNLTPLIDVVFLLLIFFIVTSTLNSQQVEKNIQLPTTTAEEKQHQNKLDIILDEQGQIYVGANAKQVSWSNLESQLAKKLSNKKKNKVTIVADEKSNFQEIVRLMDITKKIEADNLSFVVQKE</sequence>
<evidence type="ECO:0000256" key="7">
    <source>
        <dbReference type="RuleBase" id="RU003879"/>
    </source>
</evidence>
<keyword evidence="7" id="KW-0813">Transport</keyword>
<dbReference type="GO" id="GO:0005886">
    <property type="term" value="C:plasma membrane"/>
    <property type="evidence" value="ECO:0007669"/>
    <property type="project" value="UniProtKB-SubCell"/>
</dbReference>
<comment type="caution">
    <text evidence="9">The sequence shown here is derived from an EMBL/GenBank/DDBJ whole genome shotgun (WGS) entry which is preliminary data.</text>
</comment>
<dbReference type="Pfam" id="PF02472">
    <property type="entry name" value="ExbD"/>
    <property type="match status" value="1"/>
</dbReference>
<dbReference type="GO" id="GO:0022857">
    <property type="term" value="F:transmembrane transporter activity"/>
    <property type="evidence" value="ECO:0007669"/>
    <property type="project" value="InterPro"/>
</dbReference>
<comment type="similarity">
    <text evidence="2 7">Belongs to the ExbD/TolR family.</text>
</comment>
<proteinExistence type="inferred from homology"/>
<keyword evidence="3" id="KW-1003">Cell membrane</keyword>
<evidence type="ECO:0000256" key="6">
    <source>
        <dbReference type="ARBA" id="ARBA00023136"/>
    </source>
</evidence>
<evidence type="ECO:0000256" key="5">
    <source>
        <dbReference type="ARBA" id="ARBA00022989"/>
    </source>
</evidence>
<evidence type="ECO:0000256" key="2">
    <source>
        <dbReference type="ARBA" id="ARBA00005811"/>
    </source>
</evidence>